<accession>A0A4Q7ZTL2</accession>
<keyword evidence="1" id="KW-0472">Membrane</keyword>
<reference evidence="3 4" key="1">
    <citation type="submission" date="2019-02" db="EMBL/GenBank/DDBJ databases">
        <title>Sequencing the genomes of 1000 actinobacteria strains.</title>
        <authorList>
            <person name="Klenk H.-P."/>
        </authorList>
    </citation>
    <scope>NUCLEOTIDE SEQUENCE [LARGE SCALE GENOMIC DNA]</scope>
    <source>
        <strain evidence="3 4">DSM 45162</strain>
    </source>
</reference>
<dbReference type="GO" id="GO:0004175">
    <property type="term" value="F:endopeptidase activity"/>
    <property type="evidence" value="ECO:0007669"/>
    <property type="project" value="UniProtKB-ARBA"/>
</dbReference>
<proteinExistence type="predicted"/>
<feature type="transmembrane region" description="Helical" evidence="1">
    <location>
        <begin position="268"/>
        <end position="290"/>
    </location>
</feature>
<feature type="transmembrane region" description="Helical" evidence="1">
    <location>
        <begin position="236"/>
        <end position="256"/>
    </location>
</feature>
<evidence type="ECO:0000313" key="4">
    <source>
        <dbReference type="Proteomes" id="UP000292564"/>
    </source>
</evidence>
<dbReference type="GO" id="GO:0080120">
    <property type="term" value="P:CAAX-box protein maturation"/>
    <property type="evidence" value="ECO:0007669"/>
    <property type="project" value="UniProtKB-ARBA"/>
</dbReference>
<feature type="transmembrane region" description="Helical" evidence="1">
    <location>
        <begin position="187"/>
        <end position="205"/>
    </location>
</feature>
<dbReference type="Proteomes" id="UP000292564">
    <property type="component" value="Unassembled WGS sequence"/>
</dbReference>
<gene>
    <name evidence="3" type="ORF">EV385_6159</name>
</gene>
<keyword evidence="1" id="KW-0812">Transmembrane</keyword>
<keyword evidence="3" id="KW-0378">Hydrolase</keyword>
<dbReference type="GO" id="GO:0006508">
    <property type="term" value="P:proteolysis"/>
    <property type="evidence" value="ECO:0007669"/>
    <property type="project" value="UniProtKB-KW"/>
</dbReference>
<feature type="domain" description="CAAX prenyl protease 2/Lysostaphin resistance protein A-like" evidence="2">
    <location>
        <begin position="158"/>
        <end position="247"/>
    </location>
</feature>
<keyword evidence="1" id="KW-1133">Transmembrane helix</keyword>
<protein>
    <submittedName>
        <fullName evidence="3">Membrane protease YdiL (CAAX protease family)</fullName>
    </submittedName>
</protein>
<feature type="transmembrane region" description="Helical" evidence="1">
    <location>
        <begin position="66"/>
        <end position="89"/>
    </location>
</feature>
<evidence type="ECO:0000256" key="1">
    <source>
        <dbReference type="SAM" id="Phobius"/>
    </source>
</evidence>
<dbReference type="AlphaFoldDB" id="A0A4Q7ZTL2"/>
<dbReference type="RefSeq" id="WP_130512597.1">
    <property type="nucleotide sequence ID" value="NZ_SHKY01000001.1"/>
</dbReference>
<evidence type="ECO:0000259" key="2">
    <source>
        <dbReference type="Pfam" id="PF02517"/>
    </source>
</evidence>
<evidence type="ECO:0000313" key="3">
    <source>
        <dbReference type="EMBL" id="RZU54211.1"/>
    </source>
</evidence>
<sequence length="325" mass="34217">MLTVAEPLSPYHRLARTPAHRWWRTVLGTLFIVVGTTVLALGGYAVVTSAAVVAGRPDGPDGLPTFGALADLAVSCLMIAALLPAILLAARLIQERPAGTLSSVTGRLRLDWLLTCLAVAGVAIALFIGTIMVVDSVTGADTDLTGELAGWGPFLGSALVLLLVVPPQVAAEEYLTRGWLLQAVGAWCRRPWLPITVQAVVFAALHGWGTPWGFADLVLFGLVAGWLTVRTGGLEAAIALHLANNLLAFLVSAAFGEFGVDETAADMPWRYVVIDVPVLLGYAAVIAWLARRRNVRHTTPVPPVPAALPATFGRLPHAAGTAAQR</sequence>
<feature type="transmembrane region" description="Helical" evidence="1">
    <location>
        <begin position="110"/>
        <end position="134"/>
    </location>
</feature>
<dbReference type="OrthoDB" id="2680086at2"/>
<name>A0A4Q7ZTL2_9ACTN</name>
<feature type="transmembrane region" description="Helical" evidence="1">
    <location>
        <begin position="22"/>
        <end position="46"/>
    </location>
</feature>
<dbReference type="EMBL" id="SHKY01000001">
    <property type="protein sequence ID" value="RZU54211.1"/>
    <property type="molecule type" value="Genomic_DNA"/>
</dbReference>
<keyword evidence="4" id="KW-1185">Reference proteome</keyword>
<dbReference type="InterPro" id="IPR003675">
    <property type="entry name" value="Rce1/LyrA-like_dom"/>
</dbReference>
<keyword evidence="3" id="KW-0645">Protease</keyword>
<feature type="transmembrane region" description="Helical" evidence="1">
    <location>
        <begin position="154"/>
        <end position="175"/>
    </location>
</feature>
<dbReference type="Pfam" id="PF02517">
    <property type="entry name" value="Rce1-like"/>
    <property type="match status" value="1"/>
</dbReference>
<feature type="transmembrane region" description="Helical" evidence="1">
    <location>
        <begin position="211"/>
        <end position="229"/>
    </location>
</feature>
<comment type="caution">
    <text evidence="3">The sequence shown here is derived from an EMBL/GenBank/DDBJ whole genome shotgun (WGS) entry which is preliminary data.</text>
</comment>
<organism evidence="3 4">
    <name type="scientific">Krasilnikovia cinnamomea</name>
    <dbReference type="NCBI Taxonomy" id="349313"/>
    <lineage>
        <taxon>Bacteria</taxon>
        <taxon>Bacillati</taxon>
        <taxon>Actinomycetota</taxon>
        <taxon>Actinomycetes</taxon>
        <taxon>Micromonosporales</taxon>
        <taxon>Micromonosporaceae</taxon>
        <taxon>Krasilnikovia</taxon>
    </lineage>
</organism>